<name>A0A7K0BX54_9ACTN</name>
<accession>A0A7K0BX54</accession>
<reference evidence="1 2" key="1">
    <citation type="submission" date="2019-10" db="EMBL/GenBank/DDBJ databases">
        <title>Actinomadura rubteroloni sp. nov. and Actinomadura macrotermitis sp. nov., isolated from the gut of fungus growing-termite Macrotermes natalensis.</title>
        <authorList>
            <person name="Benndorf R."/>
            <person name="Martin K."/>
            <person name="Kuefner M."/>
            <person name="De Beer W."/>
            <person name="Kaster A.-K."/>
            <person name="Vollmers J."/>
            <person name="Poulsen M."/>
            <person name="Beemelmanns C."/>
        </authorList>
    </citation>
    <scope>NUCLEOTIDE SEQUENCE [LARGE SCALE GENOMIC DNA]</scope>
    <source>
        <strain evidence="1 2">RB68</strain>
    </source>
</reference>
<evidence type="ECO:0000313" key="2">
    <source>
        <dbReference type="Proteomes" id="UP000487268"/>
    </source>
</evidence>
<evidence type="ECO:0000313" key="1">
    <source>
        <dbReference type="EMBL" id="MQY05757.1"/>
    </source>
</evidence>
<proteinExistence type="predicted"/>
<dbReference type="AlphaFoldDB" id="A0A7K0BX54"/>
<dbReference type="RefSeq" id="WP_153533995.1">
    <property type="nucleotide sequence ID" value="NZ_WEGH01000002.1"/>
</dbReference>
<dbReference type="Proteomes" id="UP000487268">
    <property type="component" value="Unassembled WGS sequence"/>
</dbReference>
<dbReference type="OrthoDB" id="4535590at2"/>
<organism evidence="1 2">
    <name type="scientific">Actinomadura macrotermitis</name>
    <dbReference type="NCBI Taxonomy" id="2585200"/>
    <lineage>
        <taxon>Bacteria</taxon>
        <taxon>Bacillati</taxon>
        <taxon>Actinomycetota</taxon>
        <taxon>Actinomycetes</taxon>
        <taxon>Streptosporangiales</taxon>
        <taxon>Thermomonosporaceae</taxon>
        <taxon>Actinomadura</taxon>
    </lineage>
</organism>
<gene>
    <name evidence="1" type="ORF">ACRB68_38340</name>
</gene>
<keyword evidence="2" id="KW-1185">Reference proteome</keyword>
<sequence>MTRELAEAVATLYSAFGAYRPPREGDFCEHCLRAEDVAALRNAPLRELAEPDLFPYLIKAMGTWGGVEEYKYFLPRMLELLAMGRWADLPMLAGRIGDDWPEPEQAALRRFFDAWLLECPQAMPLEEAVRAVLILGRDLGFHLREWERRATPGTVRRIAELITCMPALGAPHDETLRRWLGGEGVGDLLLRAAVEEGEGFGAALEAHDFWRSWGTMK</sequence>
<protein>
    <submittedName>
        <fullName evidence="1">Uncharacterized protein</fullName>
    </submittedName>
</protein>
<comment type="caution">
    <text evidence="1">The sequence shown here is derived from an EMBL/GenBank/DDBJ whole genome shotgun (WGS) entry which is preliminary data.</text>
</comment>
<dbReference type="EMBL" id="WEGH01000002">
    <property type="protein sequence ID" value="MQY05757.1"/>
    <property type="molecule type" value="Genomic_DNA"/>
</dbReference>